<feature type="domain" description="DUF6534" evidence="2">
    <location>
        <begin position="177"/>
        <end position="263"/>
    </location>
</feature>
<dbReference type="Proteomes" id="UP000217199">
    <property type="component" value="Unassembled WGS sequence"/>
</dbReference>
<evidence type="ECO:0000259" key="2">
    <source>
        <dbReference type="Pfam" id="PF20152"/>
    </source>
</evidence>
<dbReference type="AlphaFoldDB" id="A0A286UMQ2"/>
<feature type="transmembrane region" description="Helical" evidence="1">
    <location>
        <begin position="99"/>
        <end position="118"/>
    </location>
</feature>
<keyword evidence="1" id="KW-1133">Transmembrane helix</keyword>
<keyword evidence="1" id="KW-0812">Transmembrane</keyword>
<feature type="transmembrane region" description="Helical" evidence="1">
    <location>
        <begin position="212"/>
        <end position="234"/>
    </location>
</feature>
<gene>
    <name evidence="3" type="ORF">PNOK_0344600</name>
</gene>
<dbReference type="PANTHER" id="PTHR40465:SF1">
    <property type="entry name" value="DUF6534 DOMAIN-CONTAINING PROTEIN"/>
    <property type="match status" value="1"/>
</dbReference>
<dbReference type="STRING" id="2282107.A0A286UMQ2"/>
<proteinExistence type="predicted"/>
<keyword evidence="1" id="KW-0472">Membrane</keyword>
<name>A0A286UMQ2_9AGAM</name>
<dbReference type="OrthoDB" id="2562493at2759"/>
<sequence>MSSNDTSSAAAAAAAAVNFNLVVGPLLIGTVVNAFVFGVCFMQFIEYLTSGYKDNWKLITLLYWVVLIDIYQTGSTVALMWHYVVDNFANVSALGASPWTYATLPIFGSLATVPIQHFMAWRIMRFSKSVGLFVFISILSLAQGSLACASAIMGLLSPSIASHVKIIPVADAWLATSVACDVSITVLLLYYLNRSRTGFKRTDSVIFRLSRITVEAALPVALLCILDLVFLTTLPQYNLHYMCAMPVGRLYTNTLMTTLNAREGLRKTMESSFHNSIQLSSNGGRNRNLTSRIGAGGARATEVLVNVEQDVQLDQLKGVAHFNTTGSGTTYQDIRTVHQ</sequence>
<evidence type="ECO:0000313" key="3">
    <source>
        <dbReference type="EMBL" id="PAV20819.1"/>
    </source>
</evidence>
<accession>A0A286UMQ2</accession>
<feature type="transmembrane region" description="Helical" evidence="1">
    <location>
        <begin position="172"/>
        <end position="192"/>
    </location>
</feature>
<keyword evidence="4" id="KW-1185">Reference proteome</keyword>
<reference evidence="3 4" key="1">
    <citation type="journal article" date="2017" name="Mol. Ecol.">
        <title>Comparative and population genomic landscape of Phellinus noxius: A hypervariable fungus causing root rot in trees.</title>
        <authorList>
            <person name="Chung C.L."/>
            <person name="Lee T.J."/>
            <person name="Akiba M."/>
            <person name="Lee H.H."/>
            <person name="Kuo T.H."/>
            <person name="Liu D."/>
            <person name="Ke H.M."/>
            <person name="Yokoi T."/>
            <person name="Roa M.B."/>
            <person name="Lu M.J."/>
            <person name="Chang Y.Y."/>
            <person name="Ann P.J."/>
            <person name="Tsai J.N."/>
            <person name="Chen C.Y."/>
            <person name="Tzean S.S."/>
            <person name="Ota Y."/>
            <person name="Hattori T."/>
            <person name="Sahashi N."/>
            <person name="Liou R.F."/>
            <person name="Kikuchi T."/>
            <person name="Tsai I.J."/>
        </authorList>
    </citation>
    <scope>NUCLEOTIDE SEQUENCE [LARGE SCALE GENOMIC DNA]</scope>
    <source>
        <strain evidence="3 4">FFPRI411160</strain>
    </source>
</reference>
<comment type="caution">
    <text evidence="3">The sequence shown here is derived from an EMBL/GenBank/DDBJ whole genome shotgun (WGS) entry which is preliminary data.</text>
</comment>
<feature type="transmembrane region" description="Helical" evidence="1">
    <location>
        <begin position="61"/>
        <end position="84"/>
    </location>
</feature>
<dbReference type="Pfam" id="PF20152">
    <property type="entry name" value="DUF6534"/>
    <property type="match status" value="1"/>
</dbReference>
<dbReference type="EMBL" id="NBII01000003">
    <property type="protein sequence ID" value="PAV20819.1"/>
    <property type="molecule type" value="Genomic_DNA"/>
</dbReference>
<protein>
    <recommendedName>
        <fullName evidence="2">DUF6534 domain-containing protein</fullName>
    </recommendedName>
</protein>
<evidence type="ECO:0000313" key="4">
    <source>
        <dbReference type="Proteomes" id="UP000217199"/>
    </source>
</evidence>
<feature type="transmembrane region" description="Helical" evidence="1">
    <location>
        <begin position="130"/>
        <end position="152"/>
    </location>
</feature>
<feature type="transmembrane region" description="Helical" evidence="1">
    <location>
        <begin position="26"/>
        <end position="49"/>
    </location>
</feature>
<evidence type="ECO:0000256" key="1">
    <source>
        <dbReference type="SAM" id="Phobius"/>
    </source>
</evidence>
<dbReference type="PANTHER" id="PTHR40465">
    <property type="entry name" value="CHROMOSOME 1, WHOLE GENOME SHOTGUN SEQUENCE"/>
    <property type="match status" value="1"/>
</dbReference>
<dbReference type="InterPro" id="IPR045339">
    <property type="entry name" value="DUF6534"/>
</dbReference>
<organism evidence="3 4">
    <name type="scientific">Pyrrhoderma noxium</name>
    <dbReference type="NCBI Taxonomy" id="2282107"/>
    <lineage>
        <taxon>Eukaryota</taxon>
        <taxon>Fungi</taxon>
        <taxon>Dikarya</taxon>
        <taxon>Basidiomycota</taxon>
        <taxon>Agaricomycotina</taxon>
        <taxon>Agaricomycetes</taxon>
        <taxon>Hymenochaetales</taxon>
        <taxon>Hymenochaetaceae</taxon>
        <taxon>Pyrrhoderma</taxon>
    </lineage>
</organism>
<dbReference type="InParanoid" id="A0A286UMQ2"/>